<organism evidence="1 2">
    <name type="scientific">Holothuria leucospilota</name>
    <name type="common">Black long sea cucumber</name>
    <name type="synonym">Mertensiothuria leucospilota</name>
    <dbReference type="NCBI Taxonomy" id="206669"/>
    <lineage>
        <taxon>Eukaryota</taxon>
        <taxon>Metazoa</taxon>
        <taxon>Echinodermata</taxon>
        <taxon>Eleutherozoa</taxon>
        <taxon>Echinozoa</taxon>
        <taxon>Holothuroidea</taxon>
        <taxon>Aspidochirotacea</taxon>
        <taxon>Aspidochirotida</taxon>
        <taxon>Holothuriidae</taxon>
        <taxon>Holothuria</taxon>
    </lineage>
</organism>
<accession>A0A9Q1BMF9</accession>
<comment type="caution">
    <text evidence="1">The sequence shown here is derived from an EMBL/GenBank/DDBJ whole genome shotgun (WGS) entry which is preliminary data.</text>
</comment>
<dbReference type="EMBL" id="JAIZAY010000014">
    <property type="protein sequence ID" value="KAJ8029372.1"/>
    <property type="molecule type" value="Genomic_DNA"/>
</dbReference>
<dbReference type="OrthoDB" id="409273at2759"/>
<sequence length="144" mass="16251">MTDCGATVSAVDPAVFYWYSTEHGLQGLLASHVDDFIWAGNDTFESKVIDKIRRLLSVGQEESDSFKYVGLNIQSQGSTIQVDQEQYLNNIQPIVISKKRATQKGSELNFSEKKPCIQGLDRFFGLQIKQDQTFSLLLVCWQLP</sequence>
<reference evidence="1" key="1">
    <citation type="submission" date="2021-10" db="EMBL/GenBank/DDBJ databases">
        <title>Tropical sea cucumber genome reveals ecological adaptation and Cuvierian tubules defense mechanism.</title>
        <authorList>
            <person name="Chen T."/>
        </authorList>
    </citation>
    <scope>NUCLEOTIDE SEQUENCE</scope>
    <source>
        <strain evidence="1">Nanhai2018</strain>
        <tissue evidence="1">Muscle</tissue>
    </source>
</reference>
<keyword evidence="2" id="KW-1185">Reference proteome</keyword>
<evidence type="ECO:0000313" key="2">
    <source>
        <dbReference type="Proteomes" id="UP001152320"/>
    </source>
</evidence>
<evidence type="ECO:0000313" key="1">
    <source>
        <dbReference type="EMBL" id="KAJ8029372.1"/>
    </source>
</evidence>
<evidence type="ECO:0008006" key="3">
    <source>
        <dbReference type="Google" id="ProtNLM"/>
    </source>
</evidence>
<gene>
    <name evidence="1" type="ORF">HOLleu_28750</name>
</gene>
<protein>
    <recommendedName>
        <fullName evidence="3">Reverse transcriptase Ty1/copia-type domain-containing protein</fullName>
    </recommendedName>
</protein>
<dbReference type="Proteomes" id="UP001152320">
    <property type="component" value="Chromosome 14"/>
</dbReference>
<proteinExistence type="predicted"/>
<dbReference type="AlphaFoldDB" id="A0A9Q1BMF9"/>
<name>A0A9Q1BMF9_HOLLE</name>